<protein>
    <submittedName>
        <fullName evidence="2">Uncharacterized protein</fullName>
    </submittedName>
</protein>
<sequence length="78" mass="8607">MAPPKRPAPSLGGPAARRMKPDKSEKSVFEEKLASISTEGFQGQTKETLWKRNEITYGKDSNSPIAVQIVDLDYVTGR</sequence>
<name>A0AC35FD82_9BILA</name>
<organism evidence="1 2">
    <name type="scientific">Panagrolaimus sp. PS1159</name>
    <dbReference type="NCBI Taxonomy" id="55785"/>
    <lineage>
        <taxon>Eukaryota</taxon>
        <taxon>Metazoa</taxon>
        <taxon>Ecdysozoa</taxon>
        <taxon>Nematoda</taxon>
        <taxon>Chromadorea</taxon>
        <taxon>Rhabditida</taxon>
        <taxon>Tylenchina</taxon>
        <taxon>Panagrolaimomorpha</taxon>
        <taxon>Panagrolaimoidea</taxon>
        <taxon>Panagrolaimidae</taxon>
        <taxon>Panagrolaimus</taxon>
    </lineage>
</organism>
<evidence type="ECO:0000313" key="1">
    <source>
        <dbReference type="Proteomes" id="UP000887580"/>
    </source>
</evidence>
<proteinExistence type="predicted"/>
<dbReference type="WBParaSite" id="PS1159_v2.g16217.t1">
    <property type="protein sequence ID" value="PS1159_v2.g16217.t1"/>
    <property type="gene ID" value="PS1159_v2.g16217"/>
</dbReference>
<evidence type="ECO:0000313" key="2">
    <source>
        <dbReference type="WBParaSite" id="PS1159_v2.g16217.t1"/>
    </source>
</evidence>
<accession>A0AC35FD82</accession>
<dbReference type="Proteomes" id="UP000887580">
    <property type="component" value="Unplaced"/>
</dbReference>
<reference evidence="2" key="1">
    <citation type="submission" date="2022-11" db="UniProtKB">
        <authorList>
            <consortium name="WormBaseParasite"/>
        </authorList>
    </citation>
    <scope>IDENTIFICATION</scope>
</reference>